<organism evidence="2 3">
    <name type="scientific">Xiamenia xianingshaonis</name>
    <dbReference type="NCBI Taxonomy" id="2682776"/>
    <lineage>
        <taxon>Bacteria</taxon>
        <taxon>Bacillati</taxon>
        <taxon>Actinomycetota</taxon>
        <taxon>Coriobacteriia</taxon>
        <taxon>Eggerthellales</taxon>
        <taxon>Eggerthellaceae</taxon>
        <taxon>Xiamenia</taxon>
    </lineage>
</organism>
<feature type="transmembrane region" description="Helical" evidence="1">
    <location>
        <begin position="49"/>
        <end position="68"/>
    </location>
</feature>
<evidence type="ECO:0008006" key="4">
    <source>
        <dbReference type="Google" id="ProtNLM"/>
    </source>
</evidence>
<keyword evidence="1" id="KW-0472">Membrane</keyword>
<protein>
    <recommendedName>
        <fullName evidence="4">NADH dehydrogenase subunit 6</fullName>
    </recommendedName>
</protein>
<proteinExistence type="predicted"/>
<dbReference type="Proteomes" id="UP000636394">
    <property type="component" value="Unassembled WGS sequence"/>
</dbReference>
<gene>
    <name evidence="2" type="ORF">GMI68_08255</name>
</gene>
<keyword evidence="1" id="KW-0812">Transmembrane</keyword>
<reference evidence="2 3" key="1">
    <citation type="submission" date="2019-11" db="EMBL/GenBank/DDBJ databases">
        <title>Eggerthellaceae novel genus isolated from the rectal contents of marmort.</title>
        <authorList>
            <person name="Zhang G."/>
        </authorList>
    </citation>
    <scope>NUCLEOTIDE SEQUENCE [LARGE SCALE GENOMIC DNA]</scope>
    <source>
        <strain evidence="3">zg-886</strain>
    </source>
</reference>
<evidence type="ECO:0000313" key="3">
    <source>
        <dbReference type="Proteomes" id="UP000636394"/>
    </source>
</evidence>
<name>A0ABX0IIU7_9ACTN</name>
<keyword evidence="3" id="KW-1185">Reference proteome</keyword>
<dbReference type="EMBL" id="WPCR01000011">
    <property type="protein sequence ID" value="NHM14749.1"/>
    <property type="molecule type" value="Genomic_DNA"/>
</dbReference>
<keyword evidence="1" id="KW-1133">Transmembrane helix</keyword>
<dbReference type="RefSeq" id="WP_165059319.1">
    <property type="nucleotide sequence ID" value="NZ_WPCR01000011.1"/>
</dbReference>
<comment type="caution">
    <text evidence="2">The sequence shown here is derived from an EMBL/GenBank/DDBJ whole genome shotgun (WGS) entry which is preliminary data.</text>
</comment>
<accession>A0ABX0IIU7</accession>
<evidence type="ECO:0000313" key="2">
    <source>
        <dbReference type="EMBL" id="NHM14749.1"/>
    </source>
</evidence>
<evidence type="ECO:0000256" key="1">
    <source>
        <dbReference type="SAM" id="Phobius"/>
    </source>
</evidence>
<sequence length="71" mass="7533">MGKATIKMIGLACMAMSIFMVEFSIHVPAALAMMAKASAIPESGFLSTVLVVLGLLVLLIGFIMYAVVRKD</sequence>